<dbReference type="Proteomes" id="UP001550210">
    <property type="component" value="Unassembled WGS sequence"/>
</dbReference>
<reference evidence="1 2" key="1">
    <citation type="submission" date="2024-06" db="EMBL/GenBank/DDBJ databases">
        <title>The Natural Products Discovery Center: Release of the First 8490 Sequenced Strains for Exploring Actinobacteria Biosynthetic Diversity.</title>
        <authorList>
            <person name="Kalkreuter E."/>
            <person name="Kautsar S.A."/>
            <person name="Yang D."/>
            <person name="Bader C.D."/>
            <person name="Teijaro C.N."/>
            <person name="Fluegel L."/>
            <person name="Davis C.M."/>
            <person name="Simpson J.R."/>
            <person name="Lauterbach L."/>
            <person name="Steele A.D."/>
            <person name="Gui C."/>
            <person name="Meng S."/>
            <person name="Li G."/>
            <person name="Viehrig K."/>
            <person name="Ye F."/>
            <person name="Su P."/>
            <person name="Kiefer A.F."/>
            <person name="Nichols A."/>
            <person name="Cepeda A.J."/>
            <person name="Yan W."/>
            <person name="Fan B."/>
            <person name="Jiang Y."/>
            <person name="Adhikari A."/>
            <person name="Zheng C.-J."/>
            <person name="Schuster L."/>
            <person name="Cowan T.M."/>
            <person name="Smanski M.J."/>
            <person name="Chevrette M.G."/>
            <person name="De Carvalho L.P.S."/>
            <person name="Shen B."/>
        </authorList>
    </citation>
    <scope>NUCLEOTIDE SEQUENCE [LARGE SCALE GENOMIC DNA]</scope>
    <source>
        <strain evidence="1 2">NPDC006434</strain>
    </source>
</reference>
<keyword evidence="2" id="KW-1185">Reference proteome</keyword>
<dbReference type="SUPFAM" id="SSF52540">
    <property type="entry name" value="P-loop containing nucleoside triphosphate hydrolases"/>
    <property type="match status" value="1"/>
</dbReference>
<evidence type="ECO:0000313" key="2">
    <source>
        <dbReference type="Proteomes" id="UP001550210"/>
    </source>
</evidence>
<proteinExistence type="predicted"/>
<gene>
    <name evidence="1" type="ORF">ABZZ21_41235</name>
</gene>
<evidence type="ECO:0008006" key="3">
    <source>
        <dbReference type="Google" id="ProtNLM"/>
    </source>
</evidence>
<comment type="caution">
    <text evidence="1">The sequence shown here is derived from an EMBL/GenBank/DDBJ whole genome shotgun (WGS) entry which is preliminary data.</text>
</comment>
<organism evidence="1 2">
    <name type="scientific">Streptomyces ossamyceticus</name>
    <dbReference type="NCBI Taxonomy" id="249581"/>
    <lineage>
        <taxon>Bacteria</taxon>
        <taxon>Bacillati</taxon>
        <taxon>Actinomycetota</taxon>
        <taxon>Actinomycetes</taxon>
        <taxon>Kitasatosporales</taxon>
        <taxon>Streptomycetaceae</taxon>
        <taxon>Streptomyces</taxon>
    </lineage>
</organism>
<dbReference type="EMBL" id="JBEXPZ010000087">
    <property type="protein sequence ID" value="MET9850866.1"/>
    <property type="molecule type" value="Genomic_DNA"/>
</dbReference>
<dbReference type="RefSeq" id="WP_355404350.1">
    <property type="nucleotide sequence ID" value="NZ_JBEXPZ010000087.1"/>
</dbReference>
<protein>
    <recommendedName>
        <fullName evidence="3">AAA+ ATPase domain-containing protein</fullName>
    </recommendedName>
</protein>
<name>A0ABV2VAL7_9ACTN</name>
<dbReference type="InterPro" id="IPR027417">
    <property type="entry name" value="P-loop_NTPase"/>
</dbReference>
<accession>A0ABV2VAL7</accession>
<evidence type="ECO:0000313" key="1">
    <source>
        <dbReference type="EMBL" id="MET9850866.1"/>
    </source>
</evidence>
<sequence>MVGRDAAEQVASPYATGGGGTVLEHDFGAVLLAHLLLGDPVPALGDDVTPVSVRFQDSSFSPVDDLIIVGDTADGAQRRLSIGVRRAPAFTTSDDSTADLLVSYLRIVTDHWAEAGAGHWRLALAVASTSPAVRQVHELAVIARGQPDEESFRAVVKQPGRTTEAIRRRLSHLDALIAQAASSPKVSTERPAAELTWRFLHVLWLWQLRLEGADESDRTAAVARLRSVVPDASVEGSATLFEALGRLSRSYAPTAATVTESMLRRQLSGAAVVDRSPSYAPAWRALDTLSETAENLVRFRLTGARENLELERAEAGNALAAEARAVASRATALVVHGEPDAGKSALALRTARRLRVDGVAVTVLNLREIPATLAEFEALLGARLAAVLGASAVGKGRLLVVDGAESVLEGRAQLLSDLARAAMAAGLGVVAVTRADGSGAAREVLVQAAESVAQDGGIVEDLVREHEVPRLTPAETTRLVEVFPQLRQWAGDERTRWLLGRPGLVDMLLRAGPGVAAPQGAASEADLFAAVWRNLVRRGEMMTAGGPSPDARDQSLQALARRQLLPRETAVPPDPAALPSLRSDGLLAPLGVTSAWSPSDRFASDLVRDMAVVRLLVTDGFALLSTADAPRWALRAARIACQARLLGADDVERSLAHLRTVFDGIASDHGERWSDVPWEAVLTLGAAGKVLGRVWPALQMDQQAGLRTVIRLAMQRYAPHGVGDPLILAPLVELAFCHPHDTGSDSDSRTAHDVGRRVRELVLAWLYGLVQAETSEPVPIRQALRDRVLASDPEHSDEFAVEALAMLGTDLDRRAEAFLRGIADDDGARLEPAVESFWAATEMARHQPDLLLALAESYYIEQHDPEEDRYGWSHSYPFDDGIRHHRARGSITEQMAGWHRGPFWPLLKAHTLPALALINRMLDHAAAVRVGVHGDDVRAPADEPTGAELDLPGVGVRHCVGDEHVWAWYRGGSIGPYPCVSALLAVERLADQLVAVVGISPAQVVELLLRDCNNLAMPGLAVGFLVRHLEQAGDLLIPWMRDPNVWQLEFVRVAGEGVLHVQGPDETDLVGRSRRRSSPRDVAAELTMRAVLSGDQGRVDELAATGEELVRRAEEMVADSQDDSEAHHFLASVQVWAATFRPENFRLETAGSGNLTVQYQHPEPLATRMRPDTEMLDRAGRALRLQNTYAGSDGRTAPPDTLLADIAEARSLGDDTPGLPVDRLDPIAAVAATAAVAQARGRLRVPVDDLRWATTVLIEAITEPSRTGYAASSYYSMGADRSAATGLAALLAVTSDDAVLDRQAIIDVLTRCSTNHFDEVRMAFARALEYVWAAPCDTDRQPGPCRHQVALDAVEAGLRDCRLGDWDPKTGTRERPRLDGPYERTLPEVDTEKLYLISLIPPLVAAGAASLSDSCVADRANRLTETLLAAHARATDHWAKEGYENRHSKRSARVIVDLAVSGNTEPLKAHAQHFAANSRALHQFLRDLAVLFTYDDGLRPFLPAVWPVVMEAALDAIGDGTGLRTSHHWDGLALGSLLPAPEIDISDTDIDATLARARQNWLHPDILTSLLDRWTVLTRQEWKALDALAQLAKCAPLTWQRDTGLRLAERLMDGNHRIAANRCWYLPDWLRTLHSRDAMTPDQIARWRRLVDGLASAGDRRAADLQRMEE</sequence>